<protein>
    <recommendedName>
        <fullName evidence="7">AP2/ERF domain-containing protein</fullName>
    </recommendedName>
</protein>
<dbReference type="PhylomeDB" id="A0A0G4ECC5"/>
<accession>A0A0G4ECC5</accession>
<dbReference type="InParanoid" id="A0A0G4ECC5"/>
<gene>
    <name evidence="8" type="ORF">Vbra_23404</name>
</gene>
<sequence length="264" mass="28639">MVDVRRINLQPQPTDKHAVDKGTSAGAASKGPTYHDGGEADVCGVGGDDDMDWADDVSSRDGQPSCKAGKANTVSRKRAEHQSAVQGVHWCERGQYWQASWYSKNDGKRENKYFYVKEHGFHKAKALAEQHRLEMERSGQASVRKRCEHQSGVRGVSYNKSGNSWVASWQVGGRKKTKHFSVAELGYEEAKQAAIAHRREMEQRHHTSEGGATSDEGRSCSPPNDDGAIHSPCRHGPPSCGPGVGVMEGGDLAAALVEVLSSDG</sequence>
<dbReference type="VEuPathDB" id="CryptoDB:Vbra_23404"/>
<keyword evidence="5" id="KW-0539">Nucleus</keyword>
<dbReference type="GO" id="GO:0005634">
    <property type="term" value="C:nucleus"/>
    <property type="evidence" value="ECO:0007669"/>
    <property type="project" value="UniProtKB-SubCell"/>
</dbReference>
<dbReference type="Gene3D" id="1.20.5.2050">
    <property type="match status" value="2"/>
</dbReference>
<evidence type="ECO:0000259" key="7">
    <source>
        <dbReference type="Pfam" id="PF00847"/>
    </source>
</evidence>
<feature type="region of interest" description="Disordered" evidence="6">
    <location>
        <begin position="199"/>
        <end position="242"/>
    </location>
</feature>
<comment type="subcellular location">
    <subcellularLocation>
        <location evidence="1">Nucleus</location>
    </subcellularLocation>
</comment>
<keyword evidence="3" id="KW-0238">DNA-binding</keyword>
<dbReference type="InterPro" id="IPR001471">
    <property type="entry name" value="AP2/ERF_dom"/>
</dbReference>
<evidence type="ECO:0000256" key="5">
    <source>
        <dbReference type="ARBA" id="ARBA00023242"/>
    </source>
</evidence>
<proteinExistence type="predicted"/>
<dbReference type="GO" id="GO:0003700">
    <property type="term" value="F:DNA-binding transcription factor activity"/>
    <property type="evidence" value="ECO:0007669"/>
    <property type="project" value="InterPro"/>
</dbReference>
<evidence type="ECO:0000256" key="4">
    <source>
        <dbReference type="ARBA" id="ARBA00023163"/>
    </source>
</evidence>
<feature type="compositionally biased region" description="Basic and acidic residues" evidence="6">
    <location>
        <begin position="199"/>
        <end position="208"/>
    </location>
</feature>
<evidence type="ECO:0000256" key="2">
    <source>
        <dbReference type="ARBA" id="ARBA00023015"/>
    </source>
</evidence>
<dbReference type="OrthoDB" id="348886at2759"/>
<feature type="domain" description="AP2/ERF" evidence="7">
    <location>
        <begin position="84"/>
        <end position="137"/>
    </location>
</feature>
<evidence type="ECO:0000256" key="6">
    <source>
        <dbReference type="SAM" id="MobiDB-lite"/>
    </source>
</evidence>
<keyword evidence="2" id="KW-0805">Transcription regulation</keyword>
<dbReference type="EMBL" id="CDMY01000126">
    <property type="protein sequence ID" value="CEL92995.1"/>
    <property type="molecule type" value="Genomic_DNA"/>
</dbReference>
<evidence type="ECO:0000256" key="1">
    <source>
        <dbReference type="ARBA" id="ARBA00004123"/>
    </source>
</evidence>
<evidence type="ECO:0000256" key="3">
    <source>
        <dbReference type="ARBA" id="ARBA00023125"/>
    </source>
</evidence>
<dbReference type="Proteomes" id="UP000041254">
    <property type="component" value="Unassembled WGS sequence"/>
</dbReference>
<evidence type="ECO:0000313" key="9">
    <source>
        <dbReference type="Proteomes" id="UP000041254"/>
    </source>
</evidence>
<reference evidence="8 9" key="1">
    <citation type="submission" date="2014-11" db="EMBL/GenBank/DDBJ databases">
        <authorList>
            <person name="Zhu J."/>
            <person name="Qi W."/>
            <person name="Song R."/>
        </authorList>
    </citation>
    <scope>NUCLEOTIDE SEQUENCE [LARGE SCALE GENOMIC DNA]</scope>
</reference>
<dbReference type="AlphaFoldDB" id="A0A0G4ECC5"/>
<dbReference type="Pfam" id="PF00847">
    <property type="entry name" value="AP2"/>
    <property type="match status" value="2"/>
</dbReference>
<keyword evidence="4" id="KW-0804">Transcription</keyword>
<evidence type="ECO:0000313" key="8">
    <source>
        <dbReference type="EMBL" id="CEL92995.1"/>
    </source>
</evidence>
<feature type="domain" description="AP2/ERF" evidence="7">
    <location>
        <begin position="151"/>
        <end position="203"/>
    </location>
</feature>
<feature type="region of interest" description="Disordered" evidence="6">
    <location>
        <begin position="1"/>
        <end position="78"/>
    </location>
</feature>
<keyword evidence="9" id="KW-1185">Reference proteome</keyword>
<dbReference type="GO" id="GO:0003677">
    <property type="term" value="F:DNA binding"/>
    <property type="evidence" value="ECO:0007669"/>
    <property type="project" value="UniProtKB-KW"/>
</dbReference>
<name>A0A0G4ECC5_VITBC</name>
<organism evidence="8 9">
    <name type="scientific">Vitrella brassicaformis (strain CCMP3155)</name>
    <dbReference type="NCBI Taxonomy" id="1169540"/>
    <lineage>
        <taxon>Eukaryota</taxon>
        <taxon>Sar</taxon>
        <taxon>Alveolata</taxon>
        <taxon>Colpodellida</taxon>
        <taxon>Vitrellaceae</taxon>
        <taxon>Vitrella</taxon>
    </lineage>
</organism>